<keyword evidence="3" id="KW-1185">Reference proteome</keyword>
<name>A0A2H5QAV3_CITUN</name>
<evidence type="ECO:0000313" key="3">
    <source>
        <dbReference type="Proteomes" id="UP000236630"/>
    </source>
</evidence>
<dbReference type="Proteomes" id="UP000236630">
    <property type="component" value="Unassembled WGS sequence"/>
</dbReference>
<protein>
    <recommendedName>
        <fullName evidence="4">Retrotransposon gag domain-containing protein</fullName>
    </recommendedName>
</protein>
<feature type="compositionally biased region" description="Basic and acidic residues" evidence="1">
    <location>
        <begin position="102"/>
        <end position="111"/>
    </location>
</feature>
<comment type="caution">
    <text evidence="2">The sequence shown here is derived from an EMBL/GenBank/DDBJ whole genome shotgun (WGS) entry which is preliminary data.</text>
</comment>
<evidence type="ECO:0008006" key="4">
    <source>
        <dbReference type="Google" id="ProtNLM"/>
    </source>
</evidence>
<gene>
    <name evidence="2" type="ORF">CUMW_212550</name>
</gene>
<feature type="region of interest" description="Disordered" evidence="1">
    <location>
        <begin position="102"/>
        <end position="130"/>
    </location>
</feature>
<feature type="compositionally biased region" description="Basic and acidic residues" evidence="1">
    <location>
        <begin position="120"/>
        <end position="130"/>
    </location>
</feature>
<evidence type="ECO:0000313" key="2">
    <source>
        <dbReference type="EMBL" id="GAY61768.1"/>
    </source>
</evidence>
<organism evidence="2 3">
    <name type="scientific">Citrus unshiu</name>
    <name type="common">Satsuma mandarin</name>
    <name type="synonym">Citrus nobilis var. unshiu</name>
    <dbReference type="NCBI Taxonomy" id="55188"/>
    <lineage>
        <taxon>Eukaryota</taxon>
        <taxon>Viridiplantae</taxon>
        <taxon>Streptophyta</taxon>
        <taxon>Embryophyta</taxon>
        <taxon>Tracheophyta</taxon>
        <taxon>Spermatophyta</taxon>
        <taxon>Magnoliopsida</taxon>
        <taxon>eudicotyledons</taxon>
        <taxon>Gunneridae</taxon>
        <taxon>Pentapetalae</taxon>
        <taxon>rosids</taxon>
        <taxon>malvids</taxon>
        <taxon>Sapindales</taxon>
        <taxon>Rutaceae</taxon>
        <taxon>Aurantioideae</taxon>
        <taxon>Citrus</taxon>
    </lineage>
</organism>
<proteinExistence type="predicted"/>
<reference evidence="2 3" key="1">
    <citation type="journal article" date="2017" name="Front. Genet.">
        <title>Draft sequencing of the heterozygous diploid genome of Satsuma (Citrus unshiu Marc.) using a hybrid assembly approach.</title>
        <authorList>
            <person name="Shimizu T."/>
            <person name="Tanizawa Y."/>
            <person name="Mochizuki T."/>
            <person name="Nagasaki H."/>
            <person name="Yoshioka T."/>
            <person name="Toyoda A."/>
            <person name="Fujiyama A."/>
            <person name="Kaminuma E."/>
            <person name="Nakamura Y."/>
        </authorList>
    </citation>
    <scope>NUCLEOTIDE SEQUENCE [LARGE SCALE GENOMIC DNA]</scope>
    <source>
        <strain evidence="3">cv. Miyagawa wase</strain>
    </source>
</reference>
<accession>A0A2H5QAV3</accession>
<dbReference type="EMBL" id="BDQV01000281">
    <property type="protein sequence ID" value="GAY61768.1"/>
    <property type="molecule type" value="Genomic_DNA"/>
</dbReference>
<evidence type="ECO:0000256" key="1">
    <source>
        <dbReference type="SAM" id="MobiDB-lite"/>
    </source>
</evidence>
<sequence length="130" mass="15230">MCQELAEQFRGAVAPEDDMMELMGMKQEEHESLRDFVKRYHRAVLDLGAFNHPQALRGLKEGVRIGRLWYNLRSPLVQNYSSGYEQARRDIEIEEEKSARIKSEQLDELRRRNGGPRRGTGRENELENLQ</sequence>
<dbReference type="AlphaFoldDB" id="A0A2H5QAV3"/>